<organism evidence="12 13">
    <name type="scientific">Castilleja foliolosa</name>
    <dbReference type="NCBI Taxonomy" id="1961234"/>
    <lineage>
        <taxon>Eukaryota</taxon>
        <taxon>Viridiplantae</taxon>
        <taxon>Streptophyta</taxon>
        <taxon>Embryophyta</taxon>
        <taxon>Tracheophyta</taxon>
        <taxon>Spermatophyta</taxon>
        <taxon>Magnoliopsida</taxon>
        <taxon>eudicotyledons</taxon>
        <taxon>Gunneridae</taxon>
        <taxon>Pentapetalae</taxon>
        <taxon>asterids</taxon>
        <taxon>lamiids</taxon>
        <taxon>Lamiales</taxon>
        <taxon>Orobanchaceae</taxon>
        <taxon>Pedicularideae</taxon>
        <taxon>Castillejinae</taxon>
        <taxon>Castilleja</taxon>
    </lineage>
</organism>
<dbReference type="PANTHER" id="PTHR13038:SF10">
    <property type="entry name" value="AUTOPHAGY-RELATED PROTEIN 9"/>
    <property type="match status" value="1"/>
</dbReference>
<evidence type="ECO:0000256" key="6">
    <source>
        <dbReference type="ARBA" id="ARBA00022989"/>
    </source>
</evidence>
<dbReference type="Proteomes" id="UP001632038">
    <property type="component" value="Unassembled WGS sequence"/>
</dbReference>
<sequence>MFSGQKCIQAINVFKWKWRSASSLTTGLLNDEPNEIELSDYHRAPSHCSESPSGLLDGETLNAELIDDLDLFFERIYNYYREKGLWCIIIKWVFELLSLTFTICFSGFFLLYVDWNGLRNAKCGMDAVESGIKPCDLSIEALHKHPLTPFTISKAIIIGYLGIFSVYCIFCFLRFFAQLNETLKIRRFYYNSLSVTDNEMQTMPWSSILEKVVQVQHSQQLCVVKDLSIHDVVMRLMRKENYLIGMLNKGVFAFPMSWWVPGAGTTVNIGSNGVQHRLVLPKTLEWTLNWCILQSMFDRNYRIRRDFVNDPNTLKKRLMIVGFALLFLSPFLVIFMLVYLFLRHAEQFYNHPTTASSRRWSNLSKWMFREFNEVEHLFKHRMNSSIGHASDYLKQFPSPIISIVAKFISFVSGGFAAVLIIIAFLEESLLEGHTLQIFGRNLLWYAAVFGTITAISRAAMIDELLVFDPQGAMSLVVQHTHFMPKRWRGKENTVTVRLEFETLFQYTGMMLLEEMTSIFLTPYLLLFVVPKRVDDILQFVMDFTVDVEGVGHICSFSLFDFKNHGNKKYGSIFNSPPDRRSSQGKMEKSFLSFQISYPSWEPNADGKQFLASLKKFRDRKLQVQQNNPSHNFRSLGLADRIINNNSFLFPRETHVPFGNYHQLESMWLIDAEHNNFPYILDWYYTSQNHDRDDNPRNHESDIENPNTNNKDSWTPPDPIKINTMRYDDNWDDDPFEDNGRLKSHLEASTSAPLFQESFLRHHEPNGPGQPGKSHWWARTQPQDLGPHTSFLEPPNFFQEASSSDVYEKYSDRSVEEQEHLDLGKSRGLSRTFFMDEISGGDFNLPFDDIYGSPSGSLAEGADDDPANLV</sequence>
<comment type="function">
    <text evidence="10">Phospholipid scramblase involved in autophagy. Cycles between the preautophagosomal structure/phagophore assembly site (PAS) and the cytoplasmic vesicle pool and supplies membrane for the growing autophagosome. Lipid scramblase activity plays a key role in preautophagosomal structure/phagophore assembly by distributing the phospholipids that arrive through ATG2 from the cytoplasmic to the luminal leaflet of the bilayer, thereby driving autophagosomal membrane expansion.</text>
</comment>
<keyword evidence="13" id="KW-1185">Reference proteome</keyword>
<dbReference type="GO" id="GO:0006914">
    <property type="term" value="P:autophagy"/>
    <property type="evidence" value="ECO:0007669"/>
    <property type="project" value="UniProtKB-KW"/>
</dbReference>
<feature type="transmembrane region" description="Helical" evidence="10">
    <location>
        <begin position="318"/>
        <end position="342"/>
    </location>
</feature>
<dbReference type="PANTHER" id="PTHR13038">
    <property type="entry name" value="APG9 AUTOPHAGY 9"/>
    <property type="match status" value="1"/>
</dbReference>
<feature type="compositionally biased region" description="Polar residues" evidence="11">
    <location>
        <begin position="703"/>
        <end position="712"/>
    </location>
</feature>
<evidence type="ECO:0000256" key="7">
    <source>
        <dbReference type="ARBA" id="ARBA00023006"/>
    </source>
</evidence>
<feature type="transmembrane region" description="Helical" evidence="10">
    <location>
        <begin position="155"/>
        <end position="177"/>
    </location>
</feature>
<evidence type="ECO:0000256" key="5">
    <source>
        <dbReference type="ARBA" id="ARBA00022692"/>
    </source>
</evidence>
<feature type="compositionally biased region" description="Basic and acidic residues" evidence="11">
    <location>
        <begin position="691"/>
        <end position="701"/>
    </location>
</feature>
<dbReference type="AlphaFoldDB" id="A0ABD3DRN8"/>
<keyword evidence="8 10" id="KW-0445">Lipid transport</keyword>
<evidence type="ECO:0000256" key="10">
    <source>
        <dbReference type="RuleBase" id="RU364027"/>
    </source>
</evidence>
<keyword evidence="4 10" id="KW-0813">Transport</keyword>
<evidence type="ECO:0000313" key="13">
    <source>
        <dbReference type="Proteomes" id="UP001632038"/>
    </source>
</evidence>
<dbReference type="GO" id="GO:0034045">
    <property type="term" value="C:phagophore assembly site membrane"/>
    <property type="evidence" value="ECO:0007669"/>
    <property type="project" value="UniProtKB-SubCell"/>
</dbReference>
<evidence type="ECO:0000256" key="8">
    <source>
        <dbReference type="ARBA" id="ARBA00023055"/>
    </source>
</evidence>
<feature type="transmembrane region" description="Helical" evidence="10">
    <location>
        <begin position="85"/>
        <end position="112"/>
    </location>
</feature>
<gene>
    <name evidence="12" type="primary">ATG9_2</name>
    <name evidence="12" type="ORF">CASFOL_010133</name>
</gene>
<feature type="transmembrane region" description="Helical" evidence="10">
    <location>
        <begin position="400"/>
        <end position="425"/>
    </location>
</feature>
<evidence type="ECO:0000256" key="11">
    <source>
        <dbReference type="SAM" id="MobiDB-lite"/>
    </source>
</evidence>
<feature type="region of interest" description="Disordered" evidence="11">
    <location>
        <begin position="691"/>
        <end position="726"/>
    </location>
</feature>
<comment type="similarity">
    <text evidence="2 10">Belongs to the ATG9 family.</text>
</comment>
<evidence type="ECO:0000256" key="1">
    <source>
        <dbReference type="ARBA" id="ARBA00004511"/>
    </source>
</evidence>
<reference evidence="13" key="1">
    <citation type="journal article" date="2024" name="IScience">
        <title>Strigolactones Initiate the Formation of Haustorium-like Structures in Castilleja.</title>
        <authorList>
            <person name="Buerger M."/>
            <person name="Peterson D."/>
            <person name="Chory J."/>
        </authorList>
    </citation>
    <scope>NUCLEOTIDE SEQUENCE [LARGE SCALE GENOMIC DNA]</scope>
</reference>
<evidence type="ECO:0000256" key="4">
    <source>
        <dbReference type="ARBA" id="ARBA00022448"/>
    </source>
</evidence>
<dbReference type="GO" id="GO:0006869">
    <property type="term" value="P:lipid transport"/>
    <property type="evidence" value="ECO:0007669"/>
    <property type="project" value="UniProtKB-KW"/>
</dbReference>
<keyword evidence="5 10" id="KW-0812">Transmembrane</keyword>
<evidence type="ECO:0000256" key="3">
    <source>
        <dbReference type="ARBA" id="ARBA00018074"/>
    </source>
</evidence>
<keyword evidence="7 10" id="KW-0072">Autophagy</keyword>
<keyword evidence="9 10" id="KW-0472">Membrane</keyword>
<name>A0ABD3DRN8_9LAMI</name>
<dbReference type="EMBL" id="JAVIJP010000013">
    <property type="protein sequence ID" value="KAL3644953.1"/>
    <property type="molecule type" value="Genomic_DNA"/>
</dbReference>
<comment type="subcellular location">
    <subcellularLocation>
        <location evidence="1 10">Preautophagosomal structure membrane</location>
        <topology evidence="1 10">Multi-pass membrane protein</topology>
    </subcellularLocation>
</comment>
<protein>
    <recommendedName>
        <fullName evidence="3 10">Autophagy-related protein 9</fullName>
    </recommendedName>
</protein>
<evidence type="ECO:0000256" key="2">
    <source>
        <dbReference type="ARBA" id="ARBA00006185"/>
    </source>
</evidence>
<dbReference type="InterPro" id="IPR007241">
    <property type="entry name" value="Autophagy-rel_prot_9"/>
</dbReference>
<evidence type="ECO:0000313" key="12">
    <source>
        <dbReference type="EMBL" id="KAL3644953.1"/>
    </source>
</evidence>
<proteinExistence type="inferred from homology"/>
<feature type="transmembrane region" description="Helical" evidence="10">
    <location>
        <begin position="437"/>
        <end position="459"/>
    </location>
</feature>
<comment type="caution">
    <text evidence="12">The sequence shown here is derived from an EMBL/GenBank/DDBJ whole genome shotgun (WGS) entry which is preliminary data.</text>
</comment>
<evidence type="ECO:0000256" key="9">
    <source>
        <dbReference type="ARBA" id="ARBA00023136"/>
    </source>
</evidence>
<accession>A0ABD3DRN8</accession>
<feature type="region of interest" description="Disordered" evidence="11">
    <location>
        <begin position="760"/>
        <end position="795"/>
    </location>
</feature>
<keyword evidence="6 10" id="KW-1133">Transmembrane helix</keyword>
<dbReference type="Pfam" id="PF04109">
    <property type="entry name" value="ATG9"/>
    <property type="match status" value="1"/>
</dbReference>